<protein>
    <submittedName>
        <fullName evidence="1">Uncharacterized protein</fullName>
    </submittedName>
</protein>
<dbReference type="Proteomes" id="UP000198588">
    <property type="component" value="Unassembled WGS sequence"/>
</dbReference>
<proteinExistence type="predicted"/>
<reference evidence="1 2" key="1">
    <citation type="submission" date="2016-10" db="EMBL/GenBank/DDBJ databases">
        <authorList>
            <person name="de Groot N.N."/>
        </authorList>
    </citation>
    <scope>NUCLEOTIDE SEQUENCE [LARGE SCALE GENOMIC DNA]</scope>
    <source>
        <strain evidence="1 2">CGMCC 1.12097</strain>
    </source>
</reference>
<organism evidence="1 2">
    <name type="scientific">Mesorhizobium qingshengii</name>
    <dbReference type="NCBI Taxonomy" id="1165689"/>
    <lineage>
        <taxon>Bacteria</taxon>
        <taxon>Pseudomonadati</taxon>
        <taxon>Pseudomonadota</taxon>
        <taxon>Alphaproteobacteria</taxon>
        <taxon>Hyphomicrobiales</taxon>
        <taxon>Phyllobacteriaceae</taxon>
        <taxon>Mesorhizobium</taxon>
    </lineage>
</organism>
<dbReference type="AlphaFoldDB" id="A0A1G5ZUP1"/>
<gene>
    <name evidence="1" type="ORF">SAMN02927914_06227</name>
</gene>
<evidence type="ECO:0000313" key="2">
    <source>
        <dbReference type="Proteomes" id="UP000198588"/>
    </source>
</evidence>
<dbReference type="EMBL" id="FMXM01000032">
    <property type="protein sequence ID" value="SDA98514.1"/>
    <property type="molecule type" value="Genomic_DNA"/>
</dbReference>
<name>A0A1G5ZUP1_9HYPH</name>
<sequence length="217" mass="23482">MPAVVGPHASVRRLLFVLLNVDRHAISRPQLQAPHYAGECFGSLSSPFDRNLCWLLFSGQAGTELSASTQCEWARRHGIDCAAIRNVRRPIQWSEGRNLALPSSTFVCNVGSMRVSTKNCTASLGDGSGRALARRAVAGPDADEGECACRSGQFCIGVHGMHYCITDAGQDIPAQFDNHLSTQSLPRCRPRQALFVSEIDLARDATVLATAPSRICM</sequence>
<accession>A0A1G5ZUP1</accession>
<evidence type="ECO:0000313" key="1">
    <source>
        <dbReference type="EMBL" id="SDA98514.1"/>
    </source>
</evidence>